<organism evidence="2 3">
    <name type="scientific">Leishmania mexicana (strain MHOM/GT/2001/U1103)</name>
    <dbReference type="NCBI Taxonomy" id="929439"/>
    <lineage>
        <taxon>Eukaryota</taxon>
        <taxon>Discoba</taxon>
        <taxon>Euglenozoa</taxon>
        <taxon>Kinetoplastea</taxon>
        <taxon>Metakinetoplastina</taxon>
        <taxon>Trypanosomatida</taxon>
        <taxon>Trypanosomatidae</taxon>
        <taxon>Leishmaniinae</taxon>
        <taxon>Leishmania</taxon>
    </lineage>
</organism>
<evidence type="ECO:0000313" key="3">
    <source>
        <dbReference type="Proteomes" id="UP000007259"/>
    </source>
</evidence>
<dbReference type="OrthoDB" id="267149at2759"/>
<proteinExistence type="predicted"/>
<dbReference type="Proteomes" id="UP000007259">
    <property type="component" value="Chromosome 7"/>
</dbReference>
<feature type="region of interest" description="Disordered" evidence="1">
    <location>
        <begin position="268"/>
        <end position="288"/>
    </location>
</feature>
<gene>
    <name evidence="2" type="ORF">LMXM_07_0350</name>
</gene>
<dbReference type="OMA" id="REYMRIK"/>
<feature type="region of interest" description="Disordered" evidence="1">
    <location>
        <begin position="174"/>
        <end position="196"/>
    </location>
</feature>
<dbReference type="RefSeq" id="XP_003872180.1">
    <property type="nucleotide sequence ID" value="XM_003872131.1"/>
</dbReference>
<dbReference type="EMBL" id="FR799560">
    <property type="protein sequence ID" value="CBZ23649.1"/>
    <property type="molecule type" value="Genomic_DNA"/>
</dbReference>
<name>E9AL46_LEIMU</name>
<feature type="compositionally biased region" description="Basic and acidic residues" evidence="1">
    <location>
        <begin position="272"/>
        <end position="283"/>
    </location>
</feature>
<evidence type="ECO:0000256" key="1">
    <source>
        <dbReference type="SAM" id="MobiDB-lite"/>
    </source>
</evidence>
<feature type="compositionally biased region" description="Low complexity" evidence="1">
    <location>
        <begin position="444"/>
        <end position="459"/>
    </location>
</feature>
<reference evidence="2 3" key="1">
    <citation type="journal article" date="2011" name="Genome Res.">
        <title>Chromosome and gene copy number variation allow major structural change between species and strains of Leishmania.</title>
        <authorList>
            <person name="Rogers M.B."/>
            <person name="Hilley J.D."/>
            <person name="Dickens N.J."/>
            <person name="Wilkes J."/>
            <person name="Bates P.A."/>
            <person name="Depledge D.P."/>
            <person name="Harris D."/>
            <person name="Her Y."/>
            <person name="Herzyk P."/>
            <person name="Imamura H."/>
            <person name="Otto T.D."/>
            <person name="Sanders M."/>
            <person name="Seeger K."/>
            <person name="Dujardin J.C."/>
            <person name="Berriman M."/>
            <person name="Smith D.F."/>
            <person name="Hertz-Fowler C."/>
            <person name="Mottram J.C."/>
        </authorList>
    </citation>
    <scope>NUCLEOTIDE SEQUENCE [LARGE SCALE GENOMIC DNA]</scope>
    <source>
        <strain evidence="2 3">MHOM/GT/2001/U1103</strain>
    </source>
</reference>
<protein>
    <submittedName>
        <fullName evidence="2">Uncharacterized protein</fullName>
    </submittedName>
</protein>
<feature type="region of interest" description="Disordered" evidence="1">
    <location>
        <begin position="438"/>
        <end position="459"/>
    </location>
</feature>
<keyword evidence="3" id="KW-1185">Reference proteome</keyword>
<dbReference type="PhylomeDB" id="E9AL46"/>
<accession>E9AL46</accession>
<dbReference type="AlphaFoldDB" id="E9AL46"/>
<evidence type="ECO:0000313" key="2">
    <source>
        <dbReference type="EMBL" id="CBZ23649.1"/>
    </source>
</evidence>
<feature type="compositionally biased region" description="Gly residues" evidence="1">
    <location>
        <begin position="174"/>
        <end position="185"/>
    </location>
</feature>
<sequence>MSMQLFSFGHPCEHQLHRACIGGLNCPLNGYPDTWCCSFIKGKINFKRDRPCEGPRCHWDYVHPSQSQFDEVTQVLEQSRPIAAKLDEASDTDVLSFNISNPHIIDTVQCALHMMRHPPSVCARRVGQLLAYAALLAGDQDVFVQLLKTMKKPVDGYILGAYAFLRQGKTGHVGSAGKGGSGNGSGVKKQNKKKDGKEDITATLANIMVELMNAALSLGGQLVDREDQHVLQAMLIQALSTYPKSDKRHQEMLEKAVAKFGHRRLEDEEEAASVKREAAKKETTTTVSMATSVAVPTAAAPPLPVRQEPAEPPATTAITGTASAGSAASAIAAIVDGVNPAIGEETATVTALHVPATATATAEAAVAPGAQAAAAGVARIASRSSFAPATPGAAAADGPMRVAVPTALSAVVGDAVAMATGTRSAATAQLVGIATPKTAVSSVPGTPGRAAPSTPGTTPGPITFSTAIQVQQHNVMPVTINALAGQGSAIGAPGLQATTAAATPAASTPAPARTAIVGVSKLHPYLAGRAANMRDEVPGLSPIYDPKSHSSGLFICGGQFTVEPLVWNYAPLGDAAANRRLDSPTREYMRIKEENRQWRREARETQAARLAAMEAGNLASTSERFRNTFTIHLADSEDSCAWNDPEWQGSSSDFSFD</sequence>
<dbReference type="GeneID" id="13447009"/>
<dbReference type="VEuPathDB" id="TriTrypDB:LmxM.07.0350"/>
<dbReference type="KEGG" id="lmi:LMXM_07_0350"/>